<dbReference type="Pfam" id="PF05175">
    <property type="entry name" value="MTS"/>
    <property type="match status" value="1"/>
</dbReference>
<keyword evidence="1" id="KW-0963">Cytoplasm</keyword>
<evidence type="ECO:0000256" key="4">
    <source>
        <dbReference type="ARBA" id="ARBA00022679"/>
    </source>
</evidence>
<evidence type="ECO:0000256" key="5">
    <source>
        <dbReference type="ARBA" id="ARBA00022691"/>
    </source>
</evidence>
<keyword evidence="5" id="KW-0949">S-adenosyl-L-methionine</keyword>
<evidence type="ECO:0000313" key="8">
    <source>
        <dbReference type="EMBL" id="OUR99713.1"/>
    </source>
</evidence>
<dbReference type="Proteomes" id="UP000196531">
    <property type="component" value="Unassembled WGS sequence"/>
</dbReference>
<dbReference type="PROSITE" id="PS00092">
    <property type="entry name" value="N6_MTASE"/>
    <property type="match status" value="1"/>
</dbReference>
<feature type="domain" description="RlmG N-terminal" evidence="7">
    <location>
        <begin position="5"/>
        <end position="164"/>
    </location>
</feature>
<evidence type="ECO:0000259" key="7">
    <source>
        <dbReference type="Pfam" id="PF26049"/>
    </source>
</evidence>
<keyword evidence="2" id="KW-0698">rRNA processing</keyword>
<keyword evidence="4" id="KW-0808">Transferase</keyword>
<evidence type="ECO:0000256" key="3">
    <source>
        <dbReference type="ARBA" id="ARBA00022603"/>
    </source>
</evidence>
<dbReference type="GO" id="GO:0003676">
    <property type="term" value="F:nucleic acid binding"/>
    <property type="evidence" value="ECO:0007669"/>
    <property type="project" value="InterPro"/>
</dbReference>
<dbReference type="EMBL" id="MAAO01000002">
    <property type="protein sequence ID" value="OUR99713.1"/>
    <property type="molecule type" value="Genomic_DNA"/>
</dbReference>
<name>A0A1Y5FC64_9BACT</name>
<dbReference type="InterPro" id="IPR007848">
    <property type="entry name" value="Small_mtfrase_dom"/>
</dbReference>
<dbReference type="AlphaFoldDB" id="A0A1Y5FC64"/>
<organism evidence="8 9">
    <name type="scientific">Halobacteriovorax marinus</name>
    <dbReference type="NCBI Taxonomy" id="97084"/>
    <lineage>
        <taxon>Bacteria</taxon>
        <taxon>Pseudomonadati</taxon>
        <taxon>Bdellovibrionota</taxon>
        <taxon>Bacteriovoracia</taxon>
        <taxon>Bacteriovoracales</taxon>
        <taxon>Halobacteriovoraceae</taxon>
        <taxon>Halobacteriovorax</taxon>
    </lineage>
</organism>
<dbReference type="InterPro" id="IPR017237">
    <property type="entry name" value="RLMG"/>
</dbReference>
<dbReference type="InterPro" id="IPR046977">
    <property type="entry name" value="RsmC/RlmG"/>
</dbReference>
<evidence type="ECO:0000313" key="9">
    <source>
        <dbReference type="Proteomes" id="UP000196531"/>
    </source>
</evidence>
<dbReference type="Pfam" id="PF26049">
    <property type="entry name" value="RLMG_N"/>
    <property type="match status" value="1"/>
</dbReference>
<evidence type="ECO:0000256" key="2">
    <source>
        <dbReference type="ARBA" id="ARBA00022552"/>
    </source>
</evidence>
<dbReference type="SUPFAM" id="SSF53335">
    <property type="entry name" value="S-adenosyl-L-methionine-dependent methyltransferases"/>
    <property type="match status" value="1"/>
</dbReference>
<dbReference type="Gene3D" id="3.40.50.150">
    <property type="entry name" value="Vaccinia Virus protein VP39"/>
    <property type="match status" value="2"/>
</dbReference>
<dbReference type="GO" id="GO:0008990">
    <property type="term" value="F:rRNA (guanine-N2-)-methyltransferase activity"/>
    <property type="evidence" value="ECO:0007669"/>
    <property type="project" value="InterPro"/>
</dbReference>
<reference evidence="9" key="1">
    <citation type="journal article" date="2017" name="Proc. Natl. Acad. Sci. U.S.A.">
        <title>Simulation of Deepwater Horizon oil plume reveals substrate specialization within a complex community of hydrocarbon-degraders.</title>
        <authorList>
            <person name="Hu P."/>
            <person name="Dubinsky E.A."/>
            <person name="Probst A.J."/>
            <person name="Wang J."/>
            <person name="Sieber C.M.K."/>
            <person name="Tom L.M."/>
            <person name="Gardinali P."/>
            <person name="Banfield J.F."/>
            <person name="Atlas R.M."/>
            <person name="Andersen G.L."/>
        </authorList>
    </citation>
    <scope>NUCLEOTIDE SEQUENCE [LARGE SCALE GENOMIC DNA]</scope>
</reference>
<dbReference type="PIRSF" id="PIRSF037565">
    <property type="entry name" value="RRNA_m2G_Mtase_RsmD_prd"/>
    <property type="match status" value="1"/>
</dbReference>
<protein>
    <recommendedName>
        <fullName evidence="10">Methyltransferase small domain-containing protein</fullName>
    </recommendedName>
</protein>
<keyword evidence="3" id="KW-0489">Methyltransferase</keyword>
<evidence type="ECO:0000256" key="1">
    <source>
        <dbReference type="ARBA" id="ARBA00022490"/>
    </source>
</evidence>
<dbReference type="PANTHER" id="PTHR47816:SF5">
    <property type="entry name" value="RIBOSOMAL RNA LARGE SUBUNIT METHYLTRANSFERASE G"/>
    <property type="match status" value="1"/>
</dbReference>
<dbReference type="CDD" id="cd02440">
    <property type="entry name" value="AdoMet_MTases"/>
    <property type="match status" value="1"/>
</dbReference>
<evidence type="ECO:0000259" key="6">
    <source>
        <dbReference type="Pfam" id="PF05175"/>
    </source>
</evidence>
<feature type="domain" description="Methyltransferase small" evidence="6">
    <location>
        <begin position="186"/>
        <end position="352"/>
    </location>
</feature>
<proteinExistence type="predicted"/>
<sequence>MNDFTNLKRYPQDSNSQLLAFDAADELILSENFEEFKDKKILIMGDNFGALTSKLIEFSPTVYNDSYVSSKAIKINCKNDIAVINDLENLKGPFDLVVLRLPKNLSFFEDMLMTLTSLLTKDAKVICTSMIKHMSKGHFDLINKYIGETTTSLAKKKARLIYANYSLEVVKSTYPIQIEIPEWKEKLINQSNLFSREKLDIGTRFLLENIPTGEFQSILDIGCANGIVGLLAKKKNPNAKIIFTDDSFMAIKSAKENYELSYSDEAEYLWTNCYEEESFENIDLVLCNPPFHQGNTIGDFIAWQMFVDSKKKLNTDGMIRVIGNKHLAYNSKLKKLFKKVEIIKQNKKFMIIDAYK</sequence>
<dbReference type="InterPro" id="IPR002052">
    <property type="entry name" value="DNA_methylase_N6_adenine_CS"/>
</dbReference>
<dbReference type="PANTHER" id="PTHR47816">
    <property type="entry name" value="RIBOSOMAL RNA SMALL SUBUNIT METHYLTRANSFERASE C"/>
    <property type="match status" value="1"/>
</dbReference>
<accession>A0A1Y5FC64</accession>
<dbReference type="InterPro" id="IPR029063">
    <property type="entry name" value="SAM-dependent_MTases_sf"/>
</dbReference>
<comment type="caution">
    <text evidence="8">The sequence shown here is derived from an EMBL/GenBank/DDBJ whole genome shotgun (WGS) entry which is preliminary data.</text>
</comment>
<dbReference type="InterPro" id="IPR058679">
    <property type="entry name" value="RlmG_N"/>
</dbReference>
<evidence type="ECO:0008006" key="10">
    <source>
        <dbReference type="Google" id="ProtNLM"/>
    </source>
</evidence>
<dbReference type="GO" id="GO:0005737">
    <property type="term" value="C:cytoplasm"/>
    <property type="evidence" value="ECO:0007669"/>
    <property type="project" value="InterPro"/>
</dbReference>
<gene>
    <name evidence="8" type="ORF">A9Q84_01430</name>
</gene>